<keyword evidence="1" id="KW-1133">Transmembrane helix</keyword>
<dbReference type="EMBL" id="SAWY01000036">
    <property type="protein sequence ID" value="TPH13353.1"/>
    <property type="molecule type" value="Genomic_DNA"/>
</dbReference>
<dbReference type="Proteomes" id="UP000315303">
    <property type="component" value="Unassembled WGS sequence"/>
</dbReference>
<dbReference type="AlphaFoldDB" id="A0A502KUL7"/>
<evidence type="ECO:0008006" key="4">
    <source>
        <dbReference type="Google" id="ProtNLM"/>
    </source>
</evidence>
<feature type="transmembrane region" description="Helical" evidence="1">
    <location>
        <begin position="7"/>
        <end position="25"/>
    </location>
</feature>
<comment type="caution">
    <text evidence="2">The sequence shown here is derived from an EMBL/GenBank/DDBJ whole genome shotgun (WGS) entry which is preliminary data.</text>
</comment>
<organism evidence="2 3">
    <name type="scientific">Litorilituus lipolyticus</name>
    <dbReference type="NCBI Taxonomy" id="2491017"/>
    <lineage>
        <taxon>Bacteria</taxon>
        <taxon>Pseudomonadati</taxon>
        <taxon>Pseudomonadota</taxon>
        <taxon>Gammaproteobacteria</taxon>
        <taxon>Alteromonadales</taxon>
        <taxon>Colwelliaceae</taxon>
        <taxon>Litorilituus</taxon>
    </lineage>
</organism>
<evidence type="ECO:0000256" key="1">
    <source>
        <dbReference type="SAM" id="Phobius"/>
    </source>
</evidence>
<sequence>MKLSRTGWNNVIIFSVMIIIIMINATNDKLFPEDAEQTSGASQTLLPEHSVILTLSILLSDKQSMHFARVGRSWQLTSKGLVVNLSEQQIEQLMFSWQQSSGLVQADEIIIDQTLATQVHIALAGIDETLVYWLYPLSDQLLIYNQTSKVWLSLPAAVSKQLLPVQ</sequence>
<accession>A0A502KUL7</accession>
<dbReference type="OrthoDB" id="5587008at2"/>
<proteinExistence type="predicted"/>
<keyword evidence="1" id="KW-0812">Transmembrane</keyword>
<evidence type="ECO:0000313" key="2">
    <source>
        <dbReference type="EMBL" id="TPH13353.1"/>
    </source>
</evidence>
<protein>
    <recommendedName>
        <fullName evidence="4">DUF4340 domain-containing protein</fullName>
    </recommendedName>
</protein>
<gene>
    <name evidence="2" type="ORF">EPA86_14275</name>
</gene>
<dbReference type="RefSeq" id="WP_140604762.1">
    <property type="nucleotide sequence ID" value="NZ_SAWY01000036.1"/>
</dbReference>
<keyword evidence="3" id="KW-1185">Reference proteome</keyword>
<reference evidence="2 3" key="1">
    <citation type="submission" date="2019-01" db="EMBL/GenBank/DDBJ databases">
        <title>Litorilituus lipolytica sp. nov., isolated from intertidal sand of the Yellow Sea in China.</title>
        <authorList>
            <person name="Liu A."/>
        </authorList>
    </citation>
    <scope>NUCLEOTIDE SEQUENCE [LARGE SCALE GENOMIC DNA]</scope>
    <source>
        <strain evidence="2 3">RZ04</strain>
    </source>
</reference>
<name>A0A502KUL7_9GAMM</name>
<evidence type="ECO:0000313" key="3">
    <source>
        <dbReference type="Proteomes" id="UP000315303"/>
    </source>
</evidence>
<keyword evidence="1" id="KW-0472">Membrane</keyword>